<name>A0A7E4V6G3_PANRE</name>
<reference evidence="3" key="2">
    <citation type="submission" date="2020-10" db="UniProtKB">
        <authorList>
            <consortium name="WormBaseParasite"/>
        </authorList>
    </citation>
    <scope>IDENTIFICATION</scope>
</reference>
<keyword evidence="1" id="KW-0472">Membrane</keyword>
<dbReference type="Proteomes" id="UP000492821">
    <property type="component" value="Unassembled WGS sequence"/>
</dbReference>
<evidence type="ECO:0000313" key="3">
    <source>
        <dbReference type="WBParaSite" id="Pan_g17050.t1"/>
    </source>
</evidence>
<feature type="transmembrane region" description="Helical" evidence="1">
    <location>
        <begin position="40"/>
        <end position="61"/>
    </location>
</feature>
<accession>A0A7E4V6G3</accession>
<sequence>MDRYRLMVAASDVTLVIYFALFCVLLFLVCLSFVPHSLFLRGILLSFTFPLLVLYYVVAYFKDALPQTDTIDPPMVQSNDLNGLTYAWIRLVVKKLDTALLILTDCFNRAVFG</sequence>
<proteinExistence type="predicted"/>
<organism evidence="2 3">
    <name type="scientific">Panagrellus redivivus</name>
    <name type="common">Microworm</name>
    <dbReference type="NCBI Taxonomy" id="6233"/>
    <lineage>
        <taxon>Eukaryota</taxon>
        <taxon>Metazoa</taxon>
        <taxon>Ecdysozoa</taxon>
        <taxon>Nematoda</taxon>
        <taxon>Chromadorea</taxon>
        <taxon>Rhabditida</taxon>
        <taxon>Tylenchina</taxon>
        <taxon>Panagrolaimomorpha</taxon>
        <taxon>Panagrolaimoidea</taxon>
        <taxon>Panagrolaimidae</taxon>
        <taxon>Panagrellus</taxon>
    </lineage>
</organism>
<dbReference type="WBParaSite" id="Pan_g17050.t1">
    <property type="protein sequence ID" value="Pan_g17050.t1"/>
    <property type="gene ID" value="Pan_g17050"/>
</dbReference>
<reference evidence="2" key="1">
    <citation type="journal article" date="2013" name="Genetics">
        <title>The draft genome and transcriptome of Panagrellus redivivus are shaped by the harsh demands of a free-living lifestyle.</title>
        <authorList>
            <person name="Srinivasan J."/>
            <person name="Dillman A.R."/>
            <person name="Macchietto M.G."/>
            <person name="Heikkinen L."/>
            <person name="Lakso M."/>
            <person name="Fracchia K.M."/>
            <person name="Antoshechkin I."/>
            <person name="Mortazavi A."/>
            <person name="Wong G."/>
            <person name="Sternberg P.W."/>
        </authorList>
    </citation>
    <scope>NUCLEOTIDE SEQUENCE [LARGE SCALE GENOMIC DNA]</scope>
    <source>
        <strain evidence="2">MT8872</strain>
    </source>
</reference>
<protein>
    <submittedName>
        <fullName evidence="3">PIG-P domain-containing protein</fullName>
    </submittedName>
</protein>
<keyword evidence="2" id="KW-1185">Reference proteome</keyword>
<keyword evidence="1" id="KW-1133">Transmembrane helix</keyword>
<feature type="transmembrane region" description="Helical" evidence="1">
    <location>
        <begin position="12"/>
        <end position="34"/>
    </location>
</feature>
<evidence type="ECO:0000313" key="2">
    <source>
        <dbReference type="Proteomes" id="UP000492821"/>
    </source>
</evidence>
<dbReference type="AlphaFoldDB" id="A0A7E4V6G3"/>
<keyword evidence="1" id="KW-0812">Transmembrane</keyword>
<evidence type="ECO:0000256" key="1">
    <source>
        <dbReference type="SAM" id="Phobius"/>
    </source>
</evidence>